<dbReference type="EMBL" id="CAJPWZ010001791">
    <property type="protein sequence ID" value="CAG2223614.1"/>
    <property type="molecule type" value="Genomic_DNA"/>
</dbReference>
<keyword evidence="4" id="KW-1185">Reference proteome</keyword>
<evidence type="ECO:0000313" key="3">
    <source>
        <dbReference type="EMBL" id="CAG2223614.1"/>
    </source>
</evidence>
<evidence type="ECO:0000256" key="2">
    <source>
        <dbReference type="SAM" id="Phobius"/>
    </source>
</evidence>
<gene>
    <name evidence="3" type="ORF">MEDL_36910</name>
</gene>
<comment type="caution">
    <text evidence="3">The sequence shown here is derived from an EMBL/GenBank/DDBJ whole genome shotgun (WGS) entry which is preliminary data.</text>
</comment>
<reference evidence="3" key="1">
    <citation type="submission" date="2021-03" db="EMBL/GenBank/DDBJ databases">
        <authorList>
            <person name="Bekaert M."/>
        </authorList>
    </citation>
    <scope>NUCLEOTIDE SEQUENCE</scope>
</reference>
<evidence type="ECO:0000256" key="1">
    <source>
        <dbReference type="SAM" id="MobiDB-lite"/>
    </source>
</evidence>
<feature type="region of interest" description="Disordered" evidence="1">
    <location>
        <begin position="151"/>
        <end position="184"/>
    </location>
</feature>
<keyword evidence="2" id="KW-0472">Membrane</keyword>
<evidence type="ECO:0000313" key="4">
    <source>
        <dbReference type="Proteomes" id="UP000683360"/>
    </source>
</evidence>
<proteinExistence type="predicted"/>
<organism evidence="3 4">
    <name type="scientific">Mytilus edulis</name>
    <name type="common">Blue mussel</name>
    <dbReference type="NCBI Taxonomy" id="6550"/>
    <lineage>
        <taxon>Eukaryota</taxon>
        <taxon>Metazoa</taxon>
        <taxon>Spiralia</taxon>
        <taxon>Lophotrochozoa</taxon>
        <taxon>Mollusca</taxon>
        <taxon>Bivalvia</taxon>
        <taxon>Autobranchia</taxon>
        <taxon>Pteriomorphia</taxon>
        <taxon>Mytilida</taxon>
        <taxon>Mytiloidea</taxon>
        <taxon>Mytilidae</taxon>
        <taxon>Mytilinae</taxon>
        <taxon>Mytilus</taxon>
    </lineage>
</organism>
<protein>
    <submittedName>
        <fullName evidence="3">Uncharacterized protein</fullName>
    </submittedName>
</protein>
<feature type="region of interest" description="Disordered" evidence="1">
    <location>
        <begin position="418"/>
        <end position="455"/>
    </location>
</feature>
<dbReference type="OrthoDB" id="6188730at2759"/>
<sequence length="455" mass="50116">MCRKSICLEWRVTENKLMLICQIHDVHLLVLIADPNGNILADCLPSFHSNCDAYYKNGTMSYITSTKEVIFTVHGTINNKVNGNWTCRHGAKGDRAVAFVSVKNSNGTYKYPVPTTTVNLKSKYISTDTEIYKGLEASTMTGISAEGNSRTSSTFITESSTDNANAEYGQRSTQNNVNKKTGSKTGLSRSEIYVPLAGGLVLFLSLFVGFNIWVSRKCRNVNLKIEEEFLGANTPSSAPISNTGTNYPQIENNVSVYETINENEMIQDLVDLSMLNKTEAISVSSCSRTSESSTASNRSYLDVVDYNFISNPYEALQCHRDSDTVHLYSTTVKKMECKLESSSIEVATCLSYKLPPEIKQKVMTTVPNHQSLSLLHTNANESVANDAGLKSNTKECGDQNTPASLLNMECLMVPDIPKTTNAHSVSPSTSNRDNSNSFIELPRSTNQRNVMSTLL</sequence>
<keyword evidence="2" id="KW-0812">Transmembrane</keyword>
<feature type="transmembrane region" description="Helical" evidence="2">
    <location>
        <begin position="192"/>
        <end position="214"/>
    </location>
</feature>
<keyword evidence="2" id="KW-1133">Transmembrane helix</keyword>
<dbReference type="AlphaFoldDB" id="A0A8S3SPH3"/>
<name>A0A8S3SPH3_MYTED</name>
<dbReference type="Proteomes" id="UP000683360">
    <property type="component" value="Unassembled WGS sequence"/>
</dbReference>
<accession>A0A8S3SPH3</accession>